<evidence type="ECO:0000313" key="13">
    <source>
        <dbReference type="EMBL" id="ODV86870.1"/>
    </source>
</evidence>
<dbReference type="Pfam" id="PF06862">
    <property type="entry name" value="Utp25_C"/>
    <property type="match status" value="1"/>
</dbReference>
<keyword evidence="5 9" id="KW-0690">Ribosome biogenesis</keyword>
<evidence type="ECO:0000256" key="9">
    <source>
        <dbReference type="RuleBase" id="RU365070"/>
    </source>
</evidence>
<dbReference type="GO" id="GO:0000462">
    <property type="term" value="P:maturation of SSU-rRNA from tricistronic rRNA transcript (SSU-rRNA, 5.8S rRNA, LSU-rRNA)"/>
    <property type="evidence" value="ECO:0007669"/>
    <property type="project" value="TreeGrafter"/>
</dbReference>
<dbReference type="OrthoDB" id="10264378at2759"/>
<dbReference type="GO" id="GO:0019843">
    <property type="term" value="F:rRNA binding"/>
    <property type="evidence" value="ECO:0007669"/>
    <property type="project" value="TreeGrafter"/>
</dbReference>
<feature type="domain" description="UTP25 C-terminal" evidence="11">
    <location>
        <begin position="551"/>
        <end position="761"/>
    </location>
</feature>
<dbReference type="Proteomes" id="UP000094801">
    <property type="component" value="Unassembled WGS sequence"/>
</dbReference>
<dbReference type="GO" id="GO:0032040">
    <property type="term" value="C:small-subunit processome"/>
    <property type="evidence" value="ECO:0007669"/>
    <property type="project" value="TreeGrafter"/>
</dbReference>
<proteinExistence type="inferred from homology"/>
<dbReference type="PANTHER" id="PTHR12933">
    <property type="entry name" value="ORF PROTEIN-RELATED"/>
    <property type="match status" value="1"/>
</dbReference>
<keyword evidence="8 9" id="KW-0687">Ribonucleoprotein</keyword>
<evidence type="ECO:0000256" key="4">
    <source>
        <dbReference type="ARBA" id="ARBA00015422"/>
    </source>
</evidence>
<evidence type="ECO:0000256" key="3">
    <source>
        <dbReference type="ARBA" id="ARBA00009223"/>
    </source>
</evidence>
<organism evidence="13 14">
    <name type="scientific">[Candida] arabinofermentans NRRL YB-2248</name>
    <dbReference type="NCBI Taxonomy" id="983967"/>
    <lineage>
        <taxon>Eukaryota</taxon>
        <taxon>Fungi</taxon>
        <taxon>Dikarya</taxon>
        <taxon>Ascomycota</taxon>
        <taxon>Saccharomycotina</taxon>
        <taxon>Pichiomycetes</taxon>
        <taxon>Pichiales</taxon>
        <taxon>Pichiaceae</taxon>
        <taxon>Ogataea</taxon>
        <taxon>Ogataea/Candida clade</taxon>
    </lineage>
</organism>
<feature type="compositionally biased region" description="Basic and acidic residues" evidence="10">
    <location>
        <begin position="32"/>
        <end position="52"/>
    </location>
</feature>
<evidence type="ECO:0000256" key="8">
    <source>
        <dbReference type="ARBA" id="ARBA00023274"/>
    </source>
</evidence>
<dbReference type="InterPro" id="IPR053940">
    <property type="entry name" value="UTP25_NTPase-like"/>
</dbReference>
<dbReference type="GO" id="GO:0034511">
    <property type="term" value="F:U3 snoRNA binding"/>
    <property type="evidence" value="ECO:0007669"/>
    <property type="project" value="InterPro"/>
</dbReference>
<sequence length="762" mass="89517">MPSSELRKERRRHVGDAGDKDSQHVVKKTKFGRKEMRTVTRTSRRDTPKEEDLIVEQDVESDDEEEEEAVVDKPTANDDALAYSALLTLLETDHPQEKKKKKVVQEVQQELIDVIEDDGDDDDDEEEDTITEKDMKLDDDDFNNQFDAFNLHFNDDDKIEKIIIEYNSSSVKKPKLIEKSIIDDYTKLDYRYDLKSVDKPINFNNLSSLLKYHNVKQKINEKFQEFNNKLTKLELNLINSLLSYQNINFQYLDNELIKQNYQTYYLLHSLNHIFKTRDRILNNTEKKNKVLKQIEMGLINEEPDFRDQGYTRPKILILAPTRNSAYEIIMKLIKLSNISIIDNLSKFKSQFYDDFNVDDINDKKPNDFKEFFKGNSNDFFIIGLKFTRKAIKLFSKLIESDIIIASPLGLKMHLEKNKSNDKVNCDYLSSIELTILDKSDGLIMQNWDHINTIIQNHLNAPLKNLNDLKIDFSRIRMWAINDQFKKITQIITFNKYTTPELNNLVLNSGSNSKNSINLLNGVSIYKPIINDYNNEINKFKLKLIKLGLINNNVKLKQIFNRFETESIQNEPNDRFNFFKNTILQQIISKTSYNEGTLIYIPSYLDYLRVKNYMKQETKLSFVSIDEYSSQSELTKNKHFFSNYFNNAKIMLYTERLHFYKRFNLKGVKNVIFYGLPSDSSFYSEILNFIIENKIKIDLNNSKMILNDNEEDETKEEADQLDLNLCMIRIMFSKIDFIKLEKLVGLKKAGQLVNGVSEMNEFN</sequence>
<feature type="compositionally biased region" description="Basic and acidic residues" evidence="10">
    <location>
        <begin position="1"/>
        <end position="24"/>
    </location>
</feature>
<comment type="function">
    <text evidence="1 9">DEAD-box RNA helicase-like protein required for pre-18S rRNA processing, specifically at sites A0, A1, and A2.</text>
</comment>
<dbReference type="InterPro" id="IPR053939">
    <property type="entry name" value="UTP25_C"/>
</dbReference>
<dbReference type="EMBL" id="KV453849">
    <property type="protein sequence ID" value="ODV86870.1"/>
    <property type="molecule type" value="Genomic_DNA"/>
</dbReference>
<evidence type="ECO:0000259" key="12">
    <source>
        <dbReference type="Pfam" id="PF22916"/>
    </source>
</evidence>
<keyword evidence="14" id="KW-1185">Reference proteome</keyword>
<dbReference type="InterPro" id="IPR010678">
    <property type="entry name" value="UTP25"/>
</dbReference>
<evidence type="ECO:0000256" key="10">
    <source>
        <dbReference type="SAM" id="MobiDB-lite"/>
    </source>
</evidence>
<feature type="compositionally biased region" description="Acidic residues" evidence="10">
    <location>
        <begin position="53"/>
        <end position="69"/>
    </location>
</feature>
<comment type="subcellular location">
    <subcellularLocation>
        <location evidence="2 9">Nucleus</location>
        <location evidence="2 9">Nucleolus</location>
    </subcellularLocation>
</comment>
<feature type="domain" description="UTP25 NTP hydrolase-like" evidence="12">
    <location>
        <begin position="257"/>
        <end position="512"/>
    </location>
</feature>
<gene>
    <name evidence="13" type="ORF">CANARDRAFT_231056</name>
</gene>
<accession>A0A1E4T530</accession>
<evidence type="ECO:0000313" key="14">
    <source>
        <dbReference type="Proteomes" id="UP000094801"/>
    </source>
</evidence>
<evidence type="ECO:0000256" key="7">
    <source>
        <dbReference type="ARBA" id="ARBA00023242"/>
    </source>
</evidence>
<reference evidence="14" key="1">
    <citation type="submission" date="2016-04" db="EMBL/GenBank/DDBJ databases">
        <title>Comparative genomics of biotechnologically important yeasts.</title>
        <authorList>
            <consortium name="DOE Joint Genome Institute"/>
            <person name="Riley R."/>
            <person name="Haridas S."/>
            <person name="Wolfe K.H."/>
            <person name="Lopes M.R."/>
            <person name="Hittinger C.T."/>
            <person name="Goker M."/>
            <person name="Salamov A."/>
            <person name="Wisecaver J."/>
            <person name="Long T.M."/>
            <person name="Aerts A.L."/>
            <person name="Barry K."/>
            <person name="Choi C."/>
            <person name="Clum A."/>
            <person name="Coughlan A.Y."/>
            <person name="Deshpande S."/>
            <person name="Douglass A.P."/>
            <person name="Hanson S.J."/>
            <person name="Klenk H.-P."/>
            <person name="Labutti K."/>
            <person name="Lapidus A."/>
            <person name="Lindquist E."/>
            <person name="Lipzen A."/>
            <person name="Meier-Kolthoff J.P."/>
            <person name="Ohm R.A."/>
            <person name="Otillar R.P."/>
            <person name="Pangilinan J."/>
            <person name="Peng Y."/>
            <person name="Rokas A."/>
            <person name="Rosa C.A."/>
            <person name="Scheuner C."/>
            <person name="Sibirny A.A."/>
            <person name="Slot J.C."/>
            <person name="Stielow J.B."/>
            <person name="Sun H."/>
            <person name="Kurtzman C.P."/>
            <person name="Blackwell M."/>
            <person name="Grigoriev I.V."/>
            <person name="Jeffries T.W."/>
        </authorList>
    </citation>
    <scope>NUCLEOTIDE SEQUENCE [LARGE SCALE GENOMIC DNA]</scope>
    <source>
        <strain evidence="14">NRRL YB-2248</strain>
    </source>
</reference>
<keyword evidence="7 9" id="KW-0539">Nucleus</keyword>
<protein>
    <recommendedName>
        <fullName evidence="4 9">U3 small nucleolar RNA-associated protein 25</fullName>
        <shortName evidence="9">U3 snoRNA-associated protein 25</shortName>
    </recommendedName>
</protein>
<keyword evidence="6 9" id="KW-0698">rRNA processing</keyword>
<feature type="region of interest" description="Disordered" evidence="10">
    <location>
        <begin position="1"/>
        <end position="77"/>
    </location>
</feature>
<evidence type="ECO:0000256" key="2">
    <source>
        <dbReference type="ARBA" id="ARBA00004604"/>
    </source>
</evidence>
<name>A0A1E4T530_9ASCO</name>
<evidence type="ECO:0000259" key="11">
    <source>
        <dbReference type="Pfam" id="PF06862"/>
    </source>
</evidence>
<comment type="subunit">
    <text evidence="9">Component of the ribosomal small subunit (SSU) processome composed of at least 40 protein subunits and snoRNA U3.</text>
</comment>
<evidence type="ECO:0000256" key="1">
    <source>
        <dbReference type="ARBA" id="ARBA00002883"/>
    </source>
</evidence>
<dbReference type="Pfam" id="PF22916">
    <property type="entry name" value="UTP25_NTPase-like"/>
    <property type="match status" value="1"/>
</dbReference>
<dbReference type="AlphaFoldDB" id="A0A1E4T530"/>
<evidence type="ECO:0000256" key="6">
    <source>
        <dbReference type="ARBA" id="ARBA00022552"/>
    </source>
</evidence>
<evidence type="ECO:0000256" key="5">
    <source>
        <dbReference type="ARBA" id="ARBA00022517"/>
    </source>
</evidence>
<dbReference type="PANTHER" id="PTHR12933:SF0">
    <property type="entry name" value="U3 SMALL NUCLEOLAR RNA-ASSOCIATED PROTEIN 25 HOMOLOG"/>
    <property type="match status" value="1"/>
</dbReference>
<dbReference type="STRING" id="983967.A0A1E4T530"/>
<comment type="similarity">
    <text evidence="3 9">Belongs to the UTP25 family.</text>
</comment>